<accession>A0A0G0LZV9</accession>
<dbReference type="InterPro" id="IPR052913">
    <property type="entry name" value="Glycopeptide_resist_protein"/>
</dbReference>
<keyword evidence="1" id="KW-0732">Signal</keyword>
<dbReference type="PROSITE" id="PS51109">
    <property type="entry name" value="G5"/>
    <property type="match status" value="1"/>
</dbReference>
<protein>
    <submittedName>
        <fullName evidence="3">VanW family protein</fullName>
    </submittedName>
</protein>
<dbReference type="InterPro" id="IPR011098">
    <property type="entry name" value="G5_dom"/>
</dbReference>
<proteinExistence type="predicted"/>
<sequence length="603" mass="67357">MAALIQTPKPLRKRVFIPLLCIFTILLALLFFQIIFAKRIYPFIYINGMSIGGLTPQQAYDKIDKTTTGRLNKKLEFTYQNQQFPIDLSMESSILNLQEAVEEAYSYGHSKFYPQEIFKIKPIAIKTTLTQNKTLKDQLKTISLEINQEAIDAQIKLEGNLVKVSPSQEGKVLDENKFLSDIENYLQTGKQPEKELPTKVSKPKISYEEALSIKKMLDKVSLNPVKLTYLDLTFYLTLKDLIEMVNLTQTKSSLVSIPSFNEFNLSRVKFEDREIEDPVLVVDQEKLKKYLQTIAQRINRPVEEPLFNFDSGRGKVTEFRPGANGLTLNIQKASQEINTALTAEQIKEISLPVDKISPKNKLTNEMGIKELIGRGISHFAGSIPNRIYNIGLAASRINGVLIPPGETFSFTNTVGDISAATGYKQAYVIKSGRTILDDGGGVCQVSTTLFRAVLNSGLPVINRVAHAYRVSYYEQQSGPGLDATIFYPSVDFKFKNDTPGHVLIQSYVAGTSLYVDFYGTSDGRIATVSKSIVTNITPPPPELRQDDPTLPQGTVKQVDWAASGANVSFSRTVTRNGEVVINESFKSNYRPWQAVFLVGTKDN</sequence>
<dbReference type="Pfam" id="PF07501">
    <property type="entry name" value="G5"/>
    <property type="match status" value="1"/>
</dbReference>
<gene>
    <name evidence="3" type="ORF">US86_C0002G0046</name>
</gene>
<dbReference type="Pfam" id="PF12229">
    <property type="entry name" value="PG_binding_4"/>
    <property type="match status" value="2"/>
</dbReference>
<dbReference type="AlphaFoldDB" id="A0A0G0LZV9"/>
<feature type="domain" description="G5" evidence="2">
    <location>
        <begin position="524"/>
        <end position="602"/>
    </location>
</feature>
<evidence type="ECO:0000259" key="2">
    <source>
        <dbReference type="PROSITE" id="PS51109"/>
    </source>
</evidence>
<comment type="caution">
    <text evidence="3">The sequence shown here is derived from an EMBL/GenBank/DDBJ whole genome shotgun (WGS) entry which is preliminary data.</text>
</comment>
<evidence type="ECO:0000313" key="4">
    <source>
        <dbReference type="Proteomes" id="UP000034235"/>
    </source>
</evidence>
<evidence type="ECO:0000256" key="1">
    <source>
        <dbReference type="ARBA" id="ARBA00022729"/>
    </source>
</evidence>
<dbReference type="EMBL" id="LBUP01000002">
    <property type="protein sequence ID" value="KKQ66929.1"/>
    <property type="molecule type" value="Genomic_DNA"/>
</dbReference>
<name>A0A0G0LZV9_9BACT</name>
<reference evidence="3 4" key="1">
    <citation type="journal article" date="2015" name="Nature">
        <title>rRNA introns, odd ribosomes, and small enigmatic genomes across a large radiation of phyla.</title>
        <authorList>
            <person name="Brown C.T."/>
            <person name="Hug L.A."/>
            <person name="Thomas B.C."/>
            <person name="Sharon I."/>
            <person name="Castelle C.J."/>
            <person name="Singh A."/>
            <person name="Wilkins M.J."/>
            <person name="Williams K.H."/>
            <person name="Banfield J.F."/>
        </authorList>
    </citation>
    <scope>NUCLEOTIDE SEQUENCE [LARGE SCALE GENOMIC DNA]</scope>
</reference>
<evidence type="ECO:0000313" key="3">
    <source>
        <dbReference type="EMBL" id="KKQ66929.1"/>
    </source>
</evidence>
<dbReference type="Pfam" id="PF04294">
    <property type="entry name" value="VanW"/>
    <property type="match status" value="1"/>
</dbReference>
<dbReference type="SMART" id="SM01208">
    <property type="entry name" value="G5"/>
    <property type="match status" value="1"/>
</dbReference>
<dbReference type="Proteomes" id="UP000034235">
    <property type="component" value="Unassembled WGS sequence"/>
</dbReference>
<dbReference type="PATRIC" id="fig|1618422.5.peg.485"/>
<dbReference type="InterPro" id="IPR007391">
    <property type="entry name" value="Vancomycin_resist_VanW"/>
</dbReference>
<dbReference type="PANTHER" id="PTHR35788">
    <property type="entry name" value="EXPORTED PROTEIN-RELATED"/>
    <property type="match status" value="1"/>
</dbReference>
<dbReference type="InterPro" id="IPR022029">
    <property type="entry name" value="YoaR-like_PG-bd"/>
</dbReference>
<dbReference type="PANTHER" id="PTHR35788:SF1">
    <property type="entry name" value="EXPORTED PROTEIN"/>
    <property type="match status" value="1"/>
</dbReference>
<organism evidence="3 4">
    <name type="scientific">Candidatus Daviesbacteria bacterium GW2011_GWA2_38_24</name>
    <dbReference type="NCBI Taxonomy" id="1618422"/>
    <lineage>
        <taxon>Bacteria</taxon>
        <taxon>Candidatus Daviesiibacteriota</taxon>
    </lineage>
</organism>